<dbReference type="Pfam" id="PF06470">
    <property type="entry name" value="SMC_hinge"/>
    <property type="match status" value="1"/>
</dbReference>
<name>A0ABS7CMV5_9BACL</name>
<dbReference type="Gene3D" id="3.30.70.1620">
    <property type="match status" value="1"/>
</dbReference>
<reference evidence="2 3" key="1">
    <citation type="submission" date="2021-07" db="EMBL/GenBank/DDBJ databases">
        <title>Paenibacillus radiodurans sp. nov., isolated from the southeastern edge of Tengger Desert.</title>
        <authorList>
            <person name="Zhang G."/>
        </authorList>
    </citation>
    <scope>NUCLEOTIDE SEQUENCE [LARGE SCALE GENOMIC DNA]</scope>
    <source>
        <strain evidence="2 3">CCM 7311</strain>
    </source>
</reference>
<dbReference type="SUPFAM" id="SSF75553">
    <property type="entry name" value="Smc hinge domain"/>
    <property type="match status" value="1"/>
</dbReference>
<proteinExistence type="predicted"/>
<gene>
    <name evidence="2" type="ORF">K0U00_49105</name>
</gene>
<comment type="caution">
    <text evidence="2">The sequence shown here is derived from an EMBL/GenBank/DDBJ whole genome shotgun (WGS) entry which is preliminary data.</text>
</comment>
<feature type="domain" description="SMC hinge" evidence="1">
    <location>
        <begin position="1"/>
        <end position="77"/>
    </location>
</feature>
<dbReference type="InterPro" id="IPR036277">
    <property type="entry name" value="SMC_hinge_sf"/>
</dbReference>
<dbReference type="InterPro" id="IPR010935">
    <property type="entry name" value="SMC_hinge"/>
</dbReference>
<accession>A0ABS7CMV5</accession>
<dbReference type="PANTHER" id="PTHR18937">
    <property type="entry name" value="STRUCTURAL MAINTENANCE OF CHROMOSOMES SMC FAMILY MEMBER"/>
    <property type="match status" value="1"/>
</dbReference>
<evidence type="ECO:0000313" key="2">
    <source>
        <dbReference type="EMBL" id="MBW7462035.1"/>
    </source>
</evidence>
<protein>
    <submittedName>
        <fullName evidence="2">Chromosome segregation protein SMC</fullName>
    </submittedName>
</protein>
<feature type="non-terminal residue" evidence="2">
    <location>
        <position position="1"/>
    </location>
</feature>
<evidence type="ECO:0000259" key="1">
    <source>
        <dbReference type="Pfam" id="PF06470"/>
    </source>
</evidence>
<dbReference type="Proteomes" id="UP001519887">
    <property type="component" value="Unassembled WGS sequence"/>
</dbReference>
<keyword evidence="3" id="KW-1185">Reference proteome</keyword>
<dbReference type="EMBL" id="JAHZIK010003518">
    <property type="protein sequence ID" value="MBW7462035.1"/>
    <property type="molecule type" value="Genomic_DNA"/>
</dbReference>
<feature type="non-terminal residue" evidence="2">
    <location>
        <position position="131"/>
    </location>
</feature>
<sequence length="131" mass="14465">IAFLKQRQLGRATFLPLDVIRGRNIPDHDKRMIESIEGFVGVAAELVSCEPRYSSIINNLLGNVLLAETLEHANRIAAKCQYRFRVVTLEGDVVNAGGSMTGGSLQKKGANLLGRQRQIEQLSEELKTTDD</sequence>
<organism evidence="2 3">
    <name type="scientific">Paenibacillus sepulcri</name>
    <dbReference type="NCBI Taxonomy" id="359917"/>
    <lineage>
        <taxon>Bacteria</taxon>
        <taxon>Bacillati</taxon>
        <taxon>Bacillota</taxon>
        <taxon>Bacilli</taxon>
        <taxon>Bacillales</taxon>
        <taxon>Paenibacillaceae</taxon>
        <taxon>Paenibacillus</taxon>
    </lineage>
</organism>
<evidence type="ECO:0000313" key="3">
    <source>
        <dbReference type="Proteomes" id="UP001519887"/>
    </source>
</evidence>